<proteinExistence type="predicted"/>
<dbReference type="PANTHER" id="PTHR31422">
    <property type="entry name" value="BNAANNG28530D PROTEIN"/>
    <property type="match status" value="1"/>
</dbReference>
<evidence type="ECO:0000256" key="1">
    <source>
        <dbReference type="ARBA" id="ARBA00004370"/>
    </source>
</evidence>
<keyword evidence="3" id="KW-1133">Transmembrane helix</keyword>
<dbReference type="EMBL" id="SDAM02000059">
    <property type="protein sequence ID" value="KAH6833117.1"/>
    <property type="molecule type" value="Genomic_DNA"/>
</dbReference>
<feature type="domain" description="GTD-binding" evidence="5">
    <location>
        <begin position="160"/>
        <end position="262"/>
    </location>
</feature>
<keyword evidence="7" id="KW-1185">Reference proteome</keyword>
<dbReference type="Proteomes" id="UP001190926">
    <property type="component" value="Unassembled WGS sequence"/>
</dbReference>
<evidence type="ECO:0000256" key="3">
    <source>
        <dbReference type="ARBA" id="ARBA00022989"/>
    </source>
</evidence>
<dbReference type="Pfam" id="PF04576">
    <property type="entry name" value="Zein-binding"/>
    <property type="match status" value="1"/>
</dbReference>
<dbReference type="AlphaFoldDB" id="A0AAD4JG09"/>
<name>A0AAD4JG09_PERFH</name>
<evidence type="ECO:0000313" key="6">
    <source>
        <dbReference type="EMBL" id="KAH6833117.1"/>
    </source>
</evidence>
<evidence type="ECO:0000256" key="2">
    <source>
        <dbReference type="ARBA" id="ARBA00022692"/>
    </source>
</evidence>
<dbReference type="PROSITE" id="PS51775">
    <property type="entry name" value="GTD_BINDING"/>
    <property type="match status" value="1"/>
</dbReference>
<dbReference type="InterPro" id="IPR007656">
    <property type="entry name" value="GTD-bd"/>
</dbReference>
<dbReference type="GO" id="GO:0080115">
    <property type="term" value="F:myosin XI tail binding"/>
    <property type="evidence" value="ECO:0007669"/>
    <property type="project" value="UniProtKB-ARBA"/>
</dbReference>
<organism evidence="6 7">
    <name type="scientific">Perilla frutescens var. hirtella</name>
    <name type="common">Perilla citriodora</name>
    <name type="synonym">Perilla setoyensis</name>
    <dbReference type="NCBI Taxonomy" id="608512"/>
    <lineage>
        <taxon>Eukaryota</taxon>
        <taxon>Viridiplantae</taxon>
        <taxon>Streptophyta</taxon>
        <taxon>Embryophyta</taxon>
        <taxon>Tracheophyta</taxon>
        <taxon>Spermatophyta</taxon>
        <taxon>Magnoliopsida</taxon>
        <taxon>eudicotyledons</taxon>
        <taxon>Gunneridae</taxon>
        <taxon>Pentapetalae</taxon>
        <taxon>asterids</taxon>
        <taxon>lamiids</taxon>
        <taxon>Lamiales</taxon>
        <taxon>Lamiaceae</taxon>
        <taxon>Nepetoideae</taxon>
        <taxon>Elsholtzieae</taxon>
        <taxon>Perilla</taxon>
    </lineage>
</organism>
<keyword evidence="4" id="KW-0472">Membrane</keyword>
<keyword evidence="2" id="KW-0812">Transmembrane</keyword>
<dbReference type="GO" id="GO:0016020">
    <property type="term" value="C:membrane"/>
    <property type="evidence" value="ECO:0007669"/>
    <property type="project" value="UniProtKB-SubCell"/>
</dbReference>
<comment type="caution">
    <text evidence="6">The sequence shown here is derived from an EMBL/GenBank/DDBJ whole genome shotgun (WGS) entry which is preliminary data.</text>
</comment>
<sequence length="288" mass="32861">MQIFVPFLIVSSVIGFHKGFHKLILGGVVLMDCLSCLKHLALDYELGCGGFLFGRFKQVCRFLGLFLLFGFGLKFVLSDNFCSGFLVRLLCGLNGKSASFKKGFCSKNILDRKFRLFKFSKEDSSLPFLDEMEMEKIENSTDFDGETKTDSDNDEEDGELDITTLRELLRIERQKVNAVRAELAKERAASATAAEEAMAMILRLQNEKSLIEMEWSQHRRLAEEKQIHDQEVIRSLQWLVRQHEFDTSLLEEAEEAEFEEARSSSNGNIIEALENVLYSSRDSDNLLP</sequence>
<comment type="subcellular location">
    <subcellularLocation>
        <location evidence="1">Membrane</location>
    </subcellularLocation>
</comment>
<dbReference type="PANTHER" id="PTHR31422:SF2">
    <property type="entry name" value="PROTEIN FLOURY 1-LIKE"/>
    <property type="match status" value="1"/>
</dbReference>
<evidence type="ECO:0000256" key="4">
    <source>
        <dbReference type="ARBA" id="ARBA00023136"/>
    </source>
</evidence>
<evidence type="ECO:0000313" key="7">
    <source>
        <dbReference type="Proteomes" id="UP001190926"/>
    </source>
</evidence>
<protein>
    <recommendedName>
        <fullName evidence="5">GTD-binding domain-containing protein</fullName>
    </recommendedName>
</protein>
<gene>
    <name evidence="6" type="ORF">C2S53_002981</name>
</gene>
<reference evidence="6 7" key="1">
    <citation type="journal article" date="2021" name="Nat. Commun.">
        <title>Incipient diploidization of the medicinal plant Perilla within 10,000 years.</title>
        <authorList>
            <person name="Zhang Y."/>
            <person name="Shen Q."/>
            <person name="Leng L."/>
            <person name="Zhang D."/>
            <person name="Chen S."/>
            <person name="Shi Y."/>
            <person name="Ning Z."/>
            <person name="Chen S."/>
        </authorList>
    </citation>
    <scope>NUCLEOTIDE SEQUENCE [LARGE SCALE GENOMIC DNA]</scope>
    <source>
        <strain evidence="7">cv. PC099</strain>
    </source>
</reference>
<accession>A0AAD4JG09</accession>
<evidence type="ECO:0000259" key="5">
    <source>
        <dbReference type="PROSITE" id="PS51775"/>
    </source>
</evidence>